<dbReference type="EMBL" id="NPEU01000323">
    <property type="protein sequence ID" value="RAI34143.1"/>
    <property type="molecule type" value="Genomic_DNA"/>
</dbReference>
<protein>
    <recommendedName>
        <fullName evidence="4">DUF1640 domain-containing protein</fullName>
    </recommendedName>
</protein>
<accession>A0A327K8U9</accession>
<comment type="caution">
    <text evidence="2">The sequence shown here is derived from an EMBL/GenBank/DDBJ whole genome shotgun (WGS) entry which is preliminary data.</text>
</comment>
<gene>
    <name evidence="2" type="ORF">CH338_21415</name>
</gene>
<dbReference type="Proteomes" id="UP000248863">
    <property type="component" value="Unassembled WGS sequence"/>
</dbReference>
<keyword evidence="3" id="KW-1185">Reference proteome</keyword>
<dbReference type="AlphaFoldDB" id="A0A327K8U9"/>
<evidence type="ECO:0000313" key="2">
    <source>
        <dbReference type="EMBL" id="RAI34143.1"/>
    </source>
</evidence>
<keyword evidence="1" id="KW-0472">Membrane</keyword>
<keyword evidence="1" id="KW-0812">Transmembrane</keyword>
<evidence type="ECO:0008006" key="4">
    <source>
        <dbReference type="Google" id="ProtNLM"/>
    </source>
</evidence>
<feature type="transmembrane region" description="Helical" evidence="1">
    <location>
        <begin position="92"/>
        <end position="111"/>
    </location>
</feature>
<evidence type="ECO:0000313" key="3">
    <source>
        <dbReference type="Proteomes" id="UP000248863"/>
    </source>
</evidence>
<name>A0A327K8U9_9BRAD</name>
<evidence type="ECO:0000256" key="1">
    <source>
        <dbReference type="SAM" id="Phobius"/>
    </source>
</evidence>
<dbReference type="RefSeq" id="WP_111359139.1">
    <property type="nucleotide sequence ID" value="NZ_NHSK01000221.1"/>
</dbReference>
<keyword evidence="1" id="KW-1133">Transmembrane helix</keyword>
<organism evidence="2 3">
    <name type="scientific">Rhodoplanes elegans</name>
    <dbReference type="NCBI Taxonomy" id="29408"/>
    <lineage>
        <taxon>Bacteria</taxon>
        <taxon>Pseudomonadati</taxon>
        <taxon>Pseudomonadota</taxon>
        <taxon>Alphaproteobacteria</taxon>
        <taxon>Hyphomicrobiales</taxon>
        <taxon>Nitrobacteraceae</taxon>
        <taxon>Rhodoplanes</taxon>
    </lineage>
</organism>
<sequence length="114" mass="12774">MVLAFDTLGYAKRLRDDGVLEPQAEAHAEAARDYIMVELVTKRDLAAAIDRVDGMFEALRTEMELRFKHLDSRIDSLRNDVDAKIERLSLQLTIRLGALMVAGLGALAVILRLH</sequence>
<dbReference type="OrthoDB" id="8453021at2"/>
<reference evidence="2 3" key="1">
    <citation type="submission" date="2017-07" db="EMBL/GenBank/DDBJ databases">
        <title>Draft Genome Sequences of Select Purple Nonsulfur Bacteria.</title>
        <authorList>
            <person name="Lasarre B."/>
            <person name="Mckinlay J.B."/>
        </authorList>
    </citation>
    <scope>NUCLEOTIDE SEQUENCE [LARGE SCALE GENOMIC DNA]</scope>
    <source>
        <strain evidence="2 3">DSM 11907</strain>
    </source>
</reference>
<proteinExistence type="predicted"/>